<name>A0ABQ8AQN8_BRANA</name>
<dbReference type="EMBL" id="JAGKQM010000013">
    <property type="protein sequence ID" value="KAH0894857.1"/>
    <property type="molecule type" value="Genomic_DNA"/>
</dbReference>
<dbReference type="Proteomes" id="UP000824890">
    <property type="component" value="Unassembled WGS sequence"/>
</dbReference>
<sequence length="270" mass="31409">MVLREKKTVTMRMMIRCYCNGIRTRKFDISQRSRCRCTKRRNCGGGRASAIDKPNHVLTPEEDENQCQKAGYGQVLHEPFLKFLKHEEGDESEVSQETERLAVEYCDPKPGEFVVGVVDLWFLTTRTNSIIVADMLGTMMTNEKVPLYYKEFDYLLCDLNYDAEEFLVHGKMGIIRDDDEDVCKARHACGGDRTMIFADVLWRTLSGRPLLSSRRYFRRIAWHQVRQNKQLNEPTDVEITEDNKELFSRLMNSIYKPDIARCCKDVLKPG</sequence>
<protein>
    <submittedName>
        <fullName evidence="1">Uncharacterized protein</fullName>
    </submittedName>
</protein>
<gene>
    <name evidence="1" type="ORF">HID58_057286</name>
</gene>
<proteinExistence type="predicted"/>
<reference evidence="1 2" key="1">
    <citation type="submission" date="2021-05" db="EMBL/GenBank/DDBJ databases">
        <title>Genome Assembly of Synthetic Allotetraploid Brassica napus Reveals Homoeologous Exchanges between Subgenomes.</title>
        <authorList>
            <person name="Davis J.T."/>
        </authorList>
    </citation>
    <scope>NUCLEOTIDE SEQUENCE [LARGE SCALE GENOMIC DNA]</scope>
    <source>
        <strain evidence="2">cv. Da-Ae</strain>
        <tissue evidence="1">Seedling</tissue>
    </source>
</reference>
<accession>A0ABQ8AQN8</accession>
<evidence type="ECO:0000313" key="2">
    <source>
        <dbReference type="Proteomes" id="UP000824890"/>
    </source>
</evidence>
<keyword evidence="2" id="KW-1185">Reference proteome</keyword>
<comment type="caution">
    <text evidence="1">The sequence shown here is derived from an EMBL/GenBank/DDBJ whole genome shotgun (WGS) entry which is preliminary data.</text>
</comment>
<organism evidence="1 2">
    <name type="scientific">Brassica napus</name>
    <name type="common">Rape</name>
    <dbReference type="NCBI Taxonomy" id="3708"/>
    <lineage>
        <taxon>Eukaryota</taxon>
        <taxon>Viridiplantae</taxon>
        <taxon>Streptophyta</taxon>
        <taxon>Embryophyta</taxon>
        <taxon>Tracheophyta</taxon>
        <taxon>Spermatophyta</taxon>
        <taxon>Magnoliopsida</taxon>
        <taxon>eudicotyledons</taxon>
        <taxon>Gunneridae</taxon>
        <taxon>Pentapetalae</taxon>
        <taxon>rosids</taxon>
        <taxon>malvids</taxon>
        <taxon>Brassicales</taxon>
        <taxon>Brassicaceae</taxon>
        <taxon>Brassiceae</taxon>
        <taxon>Brassica</taxon>
    </lineage>
</organism>
<evidence type="ECO:0000313" key="1">
    <source>
        <dbReference type="EMBL" id="KAH0894857.1"/>
    </source>
</evidence>